<reference evidence="3" key="1">
    <citation type="submission" date="2012-06" db="EMBL/GenBank/DDBJ databases">
        <title>The genome sequence of Coniosporium apollinis CBS 100218.</title>
        <authorList>
            <consortium name="The Broad Institute Genome Sequencing Platform"/>
            <person name="Cuomo C."/>
            <person name="Gorbushina A."/>
            <person name="Noack S."/>
            <person name="Walker B."/>
            <person name="Young S.K."/>
            <person name="Zeng Q."/>
            <person name="Gargeya S."/>
            <person name="Fitzgerald M."/>
            <person name="Haas B."/>
            <person name="Abouelleil A."/>
            <person name="Alvarado L."/>
            <person name="Arachchi H.M."/>
            <person name="Berlin A.M."/>
            <person name="Chapman S.B."/>
            <person name="Goldberg J."/>
            <person name="Griggs A."/>
            <person name="Gujja S."/>
            <person name="Hansen M."/>
            <person name="Howarth C."/>
            <person name="Imamovic A."/>
            <person name="Larimer J."/>
            <person name="McCowan C."/>
            <person name="Montmayeur A."/>
            <person name="Murphy C."/>
            <person name="Neiman D."/>
            <person name="Pearson M."/>
            <person name="Priest M."/>
            <person name="Roberts A."/>
            <person name="Saif S."/>
            <person name="Shea T."/>
            <person name="Sisk P."/>
            <person name="Sykes S."/>
            <person name="Wortman J."/>
            <person name="Nusbaum C."/>
            <person name="Birren B."/>
        </authorList>
    </citation>
    <scope>NUCLEOTIDE SEQUENCE [LARGE SCALE GENOMIC DNA]</scope>
    <source>
        <strain evidence="3">CBS 100218</strain>
    </source>
</reference>
<dbReference type="GO" id="GO:0031507">
    <property type="term" value="P:heterochromatin formation"/>
    <property type="evidence" value="ECO:0007669"/>
    <property type="project" value="TreeGrafter"/>
</dbReference>
<dbReference type="InterPro" id="IPR037138">
    <property type="entry name" value="His_deacetylse_dom_sf"/>
</dbReference>
<dbReference type="GeneID" id="19901737"/>
<sequence length="145" mass="15967">MTRRYKSVFKPVVKGVMNWYRPEAVTLQCGGDSLLGDRLGCFNLSMEGYANCPKFVESCVIRGDWKEIQLRDRRSVGLPAHQQACLFPGLRLSESQPPCLELVGLPGERSAYGPPSVNPAARPAPAAWSQCGRIEPPLKDPTPNI</sequence>
<dbReference type="InterPro" id="IPR023801">
    <property type="entry name" value="His_deacetylse_dom"/>
</dbReference>
<dbReference type="EMBL" id="JH767572">
    <property type="protein sequence ID" value="EON65189.1"/>
    <property type="molecule type" value="Genomic_DNA"/>
</dbReference>
<evidence type="ECO:0000313" key="3">
    <source>
        <dbReference type="Proteomes" id="UP000016924"/>
    </source>
</evidence>
<dbReference type="eggNOG" id="KOG1342">
    <property type="taxonomic scope" value="Eukaryota"/>
</dbReference>
<dbReference type="Pfam" id="PF00850">
    <property type="entry name" value="Hist_deacetyl"/>
    <property type="match status" value="1"/>
</dbReference>
<dbReference type="PANTHER" id="PTHR10625:SF10">
    <property type="entry name" value="HISTONE DEACETYLASE HDAC1"/>
    <property type="match status" value="1"/>
</dbReference>
<organism evidence="2 3">
    <name type="scientific">Coniosporium apollinis (strain CBS 100218)</name>
    <name type="common">Rock-inhabiting black yeast</name>
    <dbReference type="NCBI Taxonomy" id="1168221"/>
    <lineage>
        <taxon>Eukaryota</taxon>
        <taxon>Fungi</taxon>
        <taxon>Dikarya</taxon>
        <taxon>Ascomycota</taxon>
        <taxon>Pezizomycotina</taxon>
        <taxon>Dothideomycetes</taxon>
        <taxon>Dothideomycetes incertae sedis</taxon>
        <taxon>Coniosporium</taxon>
    </lineage>
</organism>
<dbReference type="OrthoDB" id="1918432at2759"/>
<dbReference type="AlphaFoldDB" id="R7YTQ4"/>
<dbReference type="GO" id="GO:0070210">
    <property type="term" value="C:Rpd3L-Expanded complex"/>
    <property type="evidence" value="ECO:0007669"/>
    <property type="project" value="TreeGrafter"/>
</dbReference>
<evidence type="ECO:0000259" key="1">
    <source>
        <dbReference type="Pfam" id="PF00850"/>
    </source>
</evidence>
<dbReference type="HOGENOM" id="CLU_1786746_0_0_1"/>
<dbReference type="PANTHER" id="PTHR10625">
    <property type="entry name" value="HISTONE DEACETYLASE HDAC1-RELATED"/>
    <property type="match status" value="1"/>
</dbReference>
<name>R7YTQ4_CONA1</name>
<gene>
    <name evidence="2" type="ORF">W97_04426</name>
</gene>
<proteinExistence type="predicted"/>
<keyword evidence="3" id="KW-1185">Reference proteome</keyword>
<accession>R7YTQ4</accession>
<dbReference type="InterPro" id="IPR023696">
    <property type="entry name" value="Ureohydrolase_dom_sf"/>
</dbReference>
<dbReference type="STRING" id="1168221.R7YTQ4"/>
<protein>
    <recommendedName>
        <fullName evidence="1">Histone deacetylase domain-containing protein</fullName>
    </recommendedName>
</protein>
<dbReference type="Proteomes" id="UP000016924">
    <property type="component" value="Unassembled WGS sequence"/>
</dbReference>
<feature type="domain" description="Histone deacetylase" evidence="1">
    <location>
        <begin position="4"/>
        <end position="58"/>
    </location>
</feature>
<evidence type="ECO:0000313" key="2">
    <source>
        <dbReference type="EMBL" id="EON65189.1"/>
    </source>
</evidence>
<dbReference type="SUPFAM" id="SSF52768">
    <property type="entry name" value="Arginase/deacetylase"/>
    <property type="match status" value="1"/>
</dbReference>
<dbReference type="GO" id="GO:0004407">
    <property type="term" value="F:histone deacetylase activity"/>
    <property type="evidence" value="ECO:0007669"/>
    <property type="project" value="TreeGrafter"/>
</dbReference>
<dbReference type="RefSeq" id="XP_007780506.1">
    <property type="nucleotide sequence ID" value="XM_007782316.1"/>
</dbReference>
<dbReference type="Gene3D" id="3.40.800.20">
    <property type="entry name" value="Histone deacetylase domain"/>
    <property type="match status" value="1"/>
</dbReference>